<comment type="caution">
    <text evidence="2">The sequence shown here is derived from an EMBL/GenBank/DDBJ whole genome shotgun (WGS) entry which is preliminary data.</text>
</comment>
<sequence>MEWFYPRRRGPEWKYGWTGQTLSSISAPPRPLLTIFSIVMLLLWLSQYTDYKGHLRQTSTNFQFFFILLPVLFIIFFVLSFSSSWRFVFWQQQRMEGQPGQRTGGFPWGIAILLVVILVLLSHQSSFHSKWFGPLSRSD</sequence>
<keyword evidence="1" id="KW-1133">Transmembrane helix</keyword>
<feature type="transmembrane region" description="Helical" evidence="1">
    <location>
        <begin position="105"/>
        <end position="122"/>
    </location>
</feature>
<dbReference type="PANTHER" id="PTHR33306">
    <property type="entry name" value="EXPRESSED PROTEIN-RELATED-RELATED"/>
    <property type="match status" value="1"/>
</dbReference>
<proteinExistence type="predicted"/>
<keyword evidence="3" id="KW-1185">Reference proteome</keyword>
<protein>
    <submittedName>
        <fullName evidence="2">Uncharacterized protein</fullName>
    </submittedName>
</protein>
<keyword evidence="1" id="KW-0472">Membrane</keyword>
<evidence type="ECO:0000313" key="3">
    <source>
        <dbReference type="Proteomes" id="UP001054252"/>
    </source>
</evidence>
<gene>
    <name evidence="2" type="ORF">SLEP1_g33715</name>
</gene>
<reference evidence="2 3" key="1">
    <citation type="journal article" date="2021" name="Commun. Biol.">
        <title>The genome of Shorea leprosula (Dipterocarpaceae) highlights the ecological relevance of drought in aseasonal tropical rainforests.</title>
        <authorList>
            <person name="Ng K.K.S."/>
            <person name="Kobayashi M.J."/>
            <person name="Fawcett J.A."/>
            <person name="Hatakeyama M."/>
            <person name="Paape T."/>
            <person name="Ng C.H."/>
            <person name="Ang C.C."/>
            <person name="Tnah L.H."/>
            <person name="Lee C.T."/>
            <person name="Nishiyama T."/>
            <person name="Sese J."/>
            <person name="O'Brien M.J."/>
            <person name="Copetti D."/>
            <person name="Mohd Noor M.I."/>
            <person name="Ong R.C."/>
            <person name="Putra M."/>
            <person name="Sireger I.Z."/>
            <person name="Indrioko S."/>
            <person name="Kosugi Y."/>
            <person name="Izuno A."/>
            <person name="Isagi Y."/>
            <person name="Lee S.L."/>
            <person name="Shimizu K.K."/>
        </authorList>
    </citation>
    <scope>NUCLEOTIDE SEQUENCE [LARGE SCALE GENOMIC DNA]</scope>
    <source>
        <strain evidence="2">214</strain>
    </source>
</reference>
<feature type="transmembrane region" description="Helical" evidence="1">
    <location>
        <begin position="32"/>
        <end position="50"/>
    </location>
</feature>
<evidence type="ECO:0000256" key="1">
    <source>
        <dbReference type="SAM" id="Phobius"/>
    </source>
</evidence>
<name>A0AAV5KHI8_9ROSI</name>
<feature type="transmembrane region" description="Helical" evidence="1">
    <location>
        <begin position="62"/>
        <end position="85"/>
    </location>
</feature>
<evidence type="ECO:0000313" key="2">
    <source>
        <dbReference type="EMBL" id="GKV24053.1"/>
    </source>
</evidence>
<dbReference type="PANTHER" id="PTHR33306:SF21">
    <property type="entry name" value="TRANSMEMBRANE PROTEIN"/>
    <property type="match status" value="1"/>
</dbReference>
<dbReference type="EMBL" id="BPVZ01000064">
    <property type="protein sequence ID" value="GKV24053.1"/>
    <property type="molecule type" value="Genomic_DNA"/>
</dbReference>
<dbReference type="Proteomes" id="UP001054252">
    <property type="component" value="Unassembled WGS sequence"/>
</dbReference>
<accession>A0AAV5KHI8</accession>
<organism evidence="2 3">
    <name type="scientific">Rubroshorea leprosula</name>
    <dbReference type="NCBI Taxonomy" id="152421"/>
    <lineage>
        <taxon>Eukaryota</taxon>
        <taxon>Viridiplantae</taxon>
        <taxon>Streptophyta</taxon>
        <taxon>Embryophyta</taxon>
        <taxon>Tracheophyta</taxon>
        <taxon>Spermatophyta</taxon>
        <taxon>Magnoliopsida</taxon>
        <taxon>eudicotyledons</taxon>
        <taxon>Gunneridae</taxon>
        <taxon>Pentapetalae</taxon>
        <taxon>rosids</taxon>
        <taxon>malvids</taxon>
        <taxon>Malvales</taxon>
        <taxon>Dipterocarpaceae</taxon>
        <taxon>Rubroshorea</taxon>
    </lineage>
</organism>
<dbReference type="AlphaFoldDB" id="A0AAV5KHI8"/>
<keyword evidence="1" id="KW-0812">Transmembrane</keyword>